<dbReference type="PhylomeDB" id="A0A0G4HJE4"/>
<dbReference type="AlphaFoldDB" id="A0A0G4HJE4"/>
<feature type="repeat" description="ANK" evidence="3">
    <location>
        <begin position="695"/>
        <end position="727"/>
    </location>
</feature>
<evidence type="ECO:0000256" key="4">
    <source>
        <dbReference type="SAM" id="MobiDB-lite"/>
    </source>
</evidence>
<dbReference type="Pfam" id="PF12796">
    <property type="entry name" value="Ank_2"/>
    <property type="match status" value="4"/>
</dbReference>
<keyword evidence="2 3" id="KW-0040">ANK repeat</keyword>
<dbReference type="PANTHER" id="PTHR24173:SF74">
    <property type="entry name" value="ANKYRIN REPEAT DOMAIN-CONTAINING PROTEIN 16"/>
    <property type="match status" value="1"/>
</dbReference>
<dbReference type="VEuPathDB" id="CryptoDB:Cvel_28249"/>
<feature type="repeat" description="ANK" evidence="3">
    <location>
        <begin position="827"/>
        <end position="859"/>
    </location>
</feature>
<feature type="repeat" description="ANK" evidence="3">
    <location>
        <begin position="794"/>
        <end position="826"/>
    </location>
</feature>
<proteinExistence type="predicted"/>
<dbReference type="Pfam" id="PF00023">
    <property type="entry name" value="Ank"/>
    <property type="match status" value="3"/>
</dbReference>
<evidence type="ECO:0000256" key="1">
    <source>
        <dbReference type="ARBA" id="ARBA00022737"/>
    </source>
</evidence>
<dbReference type="SUPFAM" id="SSF48403">
    <property type="entry name" value="Ankyrin repeat"/>
    <property type="match status" value="2"/>
</dbReference>
<dbReference type="InterPro" id="IPR002110">
    <property type="entry name" value="Ankyrin_rpt"/>
</dbReference>
<name>A0A0G4HJE4_9ALVE</name>
<feature type="repeat" description="ANK" evidence="3">
    <location>
        <begin position="662"/>
        <end position="694"/>
    </location>
</feature>
<dbReference type="PROSITE" id="PS50088">
    <property type="entry name" value="ANK_REPEAT"/>
    <property type="match status" value="13"/>
</dbReference>
<dbReference type="Gene3D" id="1.25.40.20">
    <property type="entry name" value="Ankyrin repeat-containing domain"/>
    <property type="match status" value="6"/>
</dbReference>
<dbReference type="SMART" id="SM00248">
    <property type="entry name" value="ANK"/>
    <property type="match status" value="14"/>
</dbReference>
<dbReference type="InterPro" id="IPR036770">
    <property type="entry name" value="Ankyrin_rpt-contain_sf"/>
</dbReference>
<feature type="repeat" description="ANK" evidence="3">
    <location>
        <begin position="134"/>
        <end position="166"/>
    </location>
</feature>
<evidence type="ECO:0000313" key="5">
    <source>
        <dbReference type="EMBL" id="CEM44322.1"/>
    </source>
</evidence>
<feature type="repeat" description="ANK" evidence="3">
    <location>
        <begin position="761"/>
        <end position="793"/>
    </location>
</feature>
<feature type="repeat" description="ANK" evidence="3">
    <location>
        <begin position="63"/>
        <end position="95"/>
    </location>
</feature>
<sequence>MLASTNGHTDIVRLLIDAKTNVNLRYQAENGDTALMKSSEKGHTEIVRLLVDAKANVDLQDEYGNTALMTACKNGHTDIVRLLVGAEANMELQEMKGNTVLMLAVKKEVSDMVECLLARTGSETQRVVNIPDSQGRTPLIHAAAGGHILLVELLLSRGADPSLKDAGGKTALVVAEEAGNMQAVERLNSGERMDDPWSTEMVSEWNALRSLIDSEAVAFWPLHFLRSLLKGGAKLPFRQKVAEAAKDLGVVCEPLSARTLAADLRHPVGAAFKLVAVSYPWLSQGRPDPDSFRLRSVLEQLDKHWWAHESSPVTAFVFWDYLSGGTLFQHPPGGRRTDAQDALFKQGLSKMDLIHSSPHTHVIRSTAVPETSANPTPYIERGWCWFESAVTAFKPPAQVLSDDTNEHGPSKKSESSLRIPATPLTFGKTLDTKKFTNGKADADGVKALYKTFLHRSVHKLRVFADGSWASSRKVRKEMNPQAALQLAELVEYVAADPGLAGRLQPQVLDLGESAFDAARMSQYYSFPSVEKSSEVRLSLERVLCAFGKLRSITAVNFKALDVSRQGEEESKKAYLEALQRGLRALFLAEGPCPLDLNLRLLALAGVTEVIARLIRESKTVNLDVIDPTKGDTALIVASANGHTEIVRLLVDARANVDLQHTNGTTALIQSSNKGHTDIVRLLLHANASVDMQDKAGYSALMWASTNGHTDVVRLLVDAKASIDAQDRDGNTALMWASANGHPEIVRLLVDAKANVDMQNKYGNTALIQSSDKGHTDIVRLLINTNASVDIQESSNMTALMWASVKGRTDIVRLLVDAKASIDTQDRDGNTALMWASEKGDTEIVRQLVDAKASVDMQGEYGCTALMLASANGHTDVVRLLVDANASVDMQDKYGNTALKWASDKGHTNILRLLIDAKANVHMSNIAGETS</sequence>
<gene>
    <name evidence="5" type="ORF">Cvel_28249</name>
</gene>
<feature type="compositionally biased region" description="Basic and acidic residues" evidence="4">
    <location>
        <begin position="404"/>
        <end position="415"/>
    </location>
</feature>
<feature type="repeat" description="ANK" evidence="3">
    <location>
        <begin position="30"/>
        <end position="62"/>
    </location>
</feature>
<dbReference type="EMBL" id="CDMZ01002897">
    <property type="protein sequence ID" value="CEM44322.1"/>
    <property type="molecule type" value="Genomic_DNA"/>
</dbReference>
<feature type="region of interest" description="Disordered" evidence="4">
    <location>
        <begin position="399"/>
        <end position="418"/>
    </location>
</feature>
<evidence type="ECO:0000256" key="2">
    <source>
        <dbReference type="ARBA" id="ARBA00023043"/>
    </source>
</evidence>
<dbReference type="PROSITE" id="PS50297">
    <property type="entry name" value="ANK_REP_REGION"/>
    <property type="match status" value="12"/>
</dbReference>
<reference evidence="5" key="1">
    <citation type="submission" date="2014-11" db="EMBL/GenBank/DDBJ databases">
        <authorList>
            <person name="Otto D Thomas"/>
            <person name="Naeem Raeece"/>
        </authorList>
    </citation>
    <scope>NUCLEOTIDE SEQUENCE</scope>
</reference>
<feature type="repeat" description="ANK" evidence="3">
    <location>
        <begin position="860"/>
        <end position="892"/>
    </location>
</feature>
<accession>A0A0G4HJE4</accession>
<feature type="repeat" description="ANK" evidence="3">
    <location>
        <begin position="893"/>
        <end position="925"/>
    </location>
</feature>
<feature type="repeat" description="ANK" evidence="3">
    <location>
        <begin position="629"/>
        <end position="661"/>
    </location>
</feature>
<dbReference type="PRINTS" id="PR01415">
    <property type="entry name" value="ANKYRIN"/>
</dbReference>
<keyword evidence="1" id="KW-0677">Repeat</keyword>
<feature type="repeat" description="ANK" evidence="3">
    <location>
        <begin position="1"/>
        <end position="27"/>
    </location>
</feature>
<organism evidence="5">
    <name type="scientific">Chromera velia CCMP2878</name>
    <dbReference type="NCBI Taxonomy" id="1169474"/>
    <lineage>
        <taxon>Eukaryota</taxon>
        <taxon>Sar</taxon>
        <taxon>Alveolata</taxon>
        <taxon>Colpodellida</taxon>
        <taxon>Chromeraceae</taxon>
        <taxon>Chromera</taxon>
    </lineage>
</organism>
<protein>
    <submittedName>
        <fullName evidence="5">Uncharacterized protein</fullName>
    </submittedName>
</protein>
<feature type="repeat" description="ANK" evidence="3">
    <location>
        <begin position="728"/>
        <end position="760"/>
    </location>
</feature>
<evidence type="ECO:0000256" key="3">
    <source>
        <dbReference type="PROSITE-ProRule" id="PRU00023"/>
    </source>
</evidence>
<dbReference type="PANTHER" id="PTHR24173">
    <property type="entry name" value="ANKYRIN REPEAT CONTAINING"/>
    <property type="match status" value="1"/>
</dbReference>